<dbReference type="EMBL" id="JABXYJ010000011">
    <property type="protein sequence ID" value="NVO79196.1"/>
    <property type="molecule type" value="Genomic_DNA"/>
</dbReference>
<feature type="domain" description="Helix-turn-helix" evidence="1">
    <location>
        <begin position="4"/>
        <end position="52"/>
    </location>
</feature>
<dbReference type="Proteomes" id="UP000588051">
    <property type="component" value="Unassembled WGS sequence"/>
</dbReference>
<evidence type="ECO:0000313" key="2">
    <source>
        <dbReference type="EMBL" id="NVO79196.1"/>
    </source>
</evidence>
<dbReference type="Pfam" id="PF12728">
    <property type="entry name" value="HTH_17"/>
    <property type="match status" value="1"/>
</dbReference>
<gene>
    <name evidence="2" type="ORF">HV832_15305</name>
</gene>
<accession>A0A850QT46</accession>
<reference evidence="2 3" key="1">
    <citation type="submission" date="2020-06" db="EMBL/GenBank/DDBJ databases">
        <authorList>
            <person name="Qiu C."/>
            <person name="Liu Z."/>
        </authorList>
    </citation>
    <scope>NUCLEOTIDE SEQUENCE [LARGE SCALE GENOMIC DNA]</scope>
    <source>
        <strain evidence="2 3">EM 1</strain>
    </source>
</reference>
<sequence>MTTLNLKEAAQFLKIHPITLSRLAAHGQIPAAKTGKKWIFITVDLLDWLRAKYAMQVSLSDSHERKTLCHSSGAKTHLIGGSNLLHRTDDAYSKALGLPKK</sequence>
<dbReference type="InterPro" id="IPR036388">
    <property type="entry name" value="WH-like_DNA-bd_sf"/>
</dbReference>
<evidence type="ECO:0000313" key="3">
    <source>
        <dbReference type="Proteomes" id="UP000588051"/>
    </source>
</evidence>
<dbReference type="SUPFAM" id="SSF46955">
    <property type="entry name" value="Putative DNA-binding domain"/>
    <property type="match status" value="1"/>
</dbReference>
<proteinExistence type="predicted"/>
<dbReference type="Gene3D" id="1.10.10.10">
    <property type="entry name" value="Winged helix-like DNA-binding domain superfamily/Winged helix DNA-binding domain"/>
    <property type="match status" value="1"/>
</dbReference>
<dbReference type="AlphaFoldDB" id="A0A850QT46"/>
<name>A0A850QT46_9BURK</name>
<evidence type="ECO:0000259" key="1">
    <source>
        <dbReference type="Pfam" id="PF12728"/>
    </source>
</evidence>
<dbReference type="RefSeq" id="WP_176804732.1">
    <property type="nucleotide sequence ID" value="NZ_JABXYJ010000011.1"/>
</dbReference>
<comment type="caution">
    <text evidence="2">The sequence shown here is derived from an EMBL/GenBank/DDBJ whole genome shotgun (WGS) entry which is preliminary data.</text>
</comment>
<keyword evidence="3" id="KW-1185">Reference proteome</keyword>
<protein>
    <submittedName>
        <fullName evidence="2">Helix-turn-helix domain-containing protein</fullName>
    </submittedName>
</protein>
<dbReference type="InterPro" id="IPR009061">
    <property type="entry name" value="DNA-bd_dom_put_sf"/>
</dbReference>
<organism evidence="2 3">
    <name type="scientific">Undibacterium oligocarboniphilum</name>
    <dbReference type="NCBI Taxonomy" id="666702"/>
    <lineage>
        <taxon>Bacteria</taxon>
        <taxon>Pseudomonadati</taxon>
        <taxon>Pseudomonadota</taxon>
        <taxon>Betaproteobacteria</taxon>
        <taxon>Burkholderiales</taxon>
        <taxon>Oxalobacteraceae</taxon>
        <taxon>Undibacterium</taxon>
    </lineage>
</organism>
<dbReference type="InterPro" id="IPR041657">
    <property type="entry name" value="HTH_17"/>
</dbReference>